<organism evidence="2 3">
    <name type="scientific">Splendidivirga corallicola</name>
    <dbReference type="NCBI Taxonomy" id="3051826"/>
    <lineage>
        <taxon>Bacteria</taxon>
        <taxon>Pseudomonadati</taxon>
        <taxon>Bacteroidota</taxon>
        <taxon>Cytophagia</taxon>
        <taxon>Cytophagales</taxon>
        <taxon>Splendidivirgaceae</taxon>
        <taxon>Splendidivirga</taxon>
    </lineage>
</organism>
<comment type="caution">
    <text evidence="2">The sequence shown here is derived from an EMBL/GenBank/DDBJ whole genome shotgun (WGS) entry which is preliminary data.</text>
</comment>
<evidence type="ECO:0000259" key="1">
    <source>
        <dbReference type="Pfam" id="PF00534"/>
    </source>
</evidence>
<sequence>MPKNIPKKPDLLIVSDTPMWKTEQGNLALEPVVREIENFYPIFNRITWIGFRHSNADIQNGAVKIEKASVNFVFLPNIGGSGILEKIKILFRVPGYFLVVLSQIKKHHVIHSRGPSIPALFSLIISFFYKKPIFWYKYAGNWDHPKPPLSYRVQREILKKAKNTIGTINGKWKNQAEHLLTFENPTFTEKELSVAKNIAMQKSFEGKLTLVFVGRIEVLKGFDLLLQALSKFGPEDDLEHVYFVGGGARKAYFEEMAKDLLSISYEFTGALKRDALNEIYAKAHIFCLPSLSEGFPKVLAESAAFGCVPIVSDLSCIGQYIMHNKNGILLQNINAEEIELSLSMLIKNKGKLKEMSDQVNKITEKFTYEYYNNRISKDLLKLT</sequence>
<dbReference type="GO" id="GO:0016757">
    <property type="term" value="F:glycosyltransferase activity"/>
    <property type="evidence" value="ECO:0007669"/>
    <property type="project" value="UniProtKB-KW"/>
</dbReference>
<feature type="domain" description="Glycosyl transferase family 1" evidence="1">
    <location>
        <begin position="201"/>
        <end position="358"/>
    </location>
</feature>
<dbReference type="EMBL" id="JAUJEA010000018">
    <property type="protein sequence ID" value="MDN5205382.1"/>
    <property type="molecule type" value="Genomic_DNA"/>
</dbReference>
<dbReference type="EC" id="2.4.-.-" evidence="2"/>
<dbReference type="Proteomes" id="UP001172082">
    <property type="component" value="Unassembled WGS sequence"/>
</dbReference>
<gene>
    <name evidence="2" type="ORF">QQ008_28615</name>
</gene>
<dbReference type="InterPro" id="IPR050194">
    <property type="entry name" value="Glycosyltransferase_grp1"/>
</dbReference>
<evidence type="ECO:0000313" key="3">
    <source>
        <dbReference type="Proteomes" id="UP001172082"/>
    </source>
</evidence>
<protein>
    <submittedName>
        <fullName evidence="2">Glycosyltransferase family 4 protein</fullName>
        <ecNumber evidence="2">2.4.-.-</ecNumber>
    </submittedName>
</protein>
<keyword evidence="3" id="KW-1185">Reference proteome</keyword>
<keyword evidence="2" id="KW-0328">Glycosyltransferase</keyword>
<dbReference type="PANTHER" id="PTHR45947:SF3">
    <property type="entry name" value="SULFOQUINOVOSYL TRANSFERASE SQD2"/>
    <property type="match status" value="1"/>
</dbReference>
<dbReference type="Gene3D" id="3.40.50.2000">
    <property type="entry name" value="Glycogen Phosphorylase B"/>
    <property type="match status" value="2"/>
</dbReference>
<accession>A0ABT8KZP0</accession>
<dbReference type="RefSeq" id="WP_346755403.1">
    <property type="nucleotide sequence ID" value="NZ_JAUJEA010000018.1"/>
</dbReference>
<evidence type="ECO:0000313" key="2">
    <source>
        <dbReference type="EMBL" id="MDN5205382.1"/>
    </source>
</evidence>
<dbReference type="Pfam" id="PF00534">
    <property type="entry name" value="Glycos_transf_1"/>
    <property type="match status" value="1"/>
</dbReference>
<dbReference type="PANTHER" id="PTHR45947">
    <property type="entry name" value="SULFOQUINOVOSYL TRANSFERASE SQD2"/>
    <property type="match status" value="1"/>
</dbReference>
<name>A0ABT8KZP0_9BACT</name>
<dbReference type="CDD" id="cd03801">
    <property type="entry name" value="GT4_PimA-like"/>
    <property type="match status" value="1"/>
</dbReference>
<keyword evidence="2" id="KW-0808">Transferase</keyword>
<reference evidence="2" key="1">
    <citation type="submission" date="2023-06" db="EMBL/GenBank/DDBJ databases">
        <title>Genomic of Parafulvivirga corallium.</title>
        <authorList>
            <person name="Wang G."/>
        </authorList>
    </citation>
    <scope>NUCLEOTIDE SEQUENCE</scope>
    <source>
        <strain evidence="2">BMA10</strain>
    </source>
</reference>
<dbReference type="InterPro" id="IPR001296">
    <property type="entry name" value="Glyco_trans_1"/>
</dbReference>
<proteinExistence type="predicted"/>
<dbReference type="SUPFAM" id="SSF53756">
    <property type="entry name" value="UDP-Glycosyltransferase/glycogen phosphorylase"/>
    <property type="match status" value="1"/>
</dbReference>